<evidence type="ECO:0000256" key="1">
    <source>
        <dbReference type="SAM" id="Phobius"/>
    </source>
</evidence>
<organism evidence="2">
    <name type="scientific">delta proteobacterium ML-1</name>
    <dbReference type="NCBI Taxonomy" id="947513"/>
    <lineage>
        <taxon>Bacteria</taxon>
        <taxon>Deltaproteobacteria</taxon>
    </lineage>
</organism>
<protein>
    <submittedName>
        <fullName evidence="2">Uncharacterized protein</fullName>
    </submittedName>
</protein>
<feature type="transmembrane region" description="Helical" evidence="1">
    <location>
        <begin position="30"/>
        <end position="50"/>
    </location>
</feature>
<proteinExistence type="predicted"/>
<reference evidence="2" key="1">
    <citation type="journal article" date="2013" name="Environ. Microbiol.">
        <title>Comparative genomic analysis of magnetotactic bacteria from the Deltaproteobacteria provides new insights into magnetite and greigite magnetosome genes required for magnetotaxis.</title>
        <authorList>
            <person name="Lefevre C.T."/>
            <person name="Trubitsyn D."/>
            <person name="Abreu F."/>
            <person name="Kolinko S."/>
            <person name="Jogler C."/>
            <person name="de Almeida L.G."/>
            <person name="de Vasconcelos A.T."/>
            <person name="Kube M."/>
            <person name="Reinhardt R."/>
            <person name="Lins U."/>
            <person name="Pignol D."/>
            <person name="Schuler D."/>
            <person name="Bazylinski D.A."/>
            <person name="Ginet N."/>
        </authorList>
    </citation>
    <scope>NUCLEOTIDE SEQUENCE</scope>
    <source>
        <strain evidence="2">ML-1</strain>
    </source>
</reference>
<sequence>MSDCPNGSQGCQSRIRPQGYDDRFNGMNRALGLFGVLMLGCTLILLAVLIKSVGEAPPTEDAAEGMLAAMRAPNPSQPEIIGDTLQFPSGLGNGQLQLIAGQGMQPGQTAAGSRRSPPPCLRQLTPASPAAWAMGRFSLSPARACSPGRPCSRFITLAPSFPRGLATSPFSSSPVRVPTWG</sequence>
<keyword evidence="1" id="KW-1133">Transmembrane helix</keyword>
<keyword evidence="1" id="KW-0812">Transmembrane</keyword>
<keyword evidence="1" id="KW-0472">Membrane</keyword>
<evidence type="ECO:0000313" key="2">
    <source>
        <dbReference type="EMBL" id="AFZ77016.1"/>
    </source>
</evidence>
<name>U5IGJ1_9DELT</name>
<accession>U5IGJ1</accession>
<gene>
    <name evidence="2" type="ORF">ALPM_00101</name>
</gene>
<dbReference type="AlphaFoldDB" id="U5IGJ1"/>
<dbReference type="EMBL" id="JX869937">
    <property type="protein sequence ID" value="AFZ77016.1"/>
    <property type="molecule type" value="Genomic_DNA"/>
</dbReference>